<dbReference type="OrthoDB" id="9775296at2"/>
<keyword evidence="7" id="KW-1185">Reference proteome</keyword>
<accession>A0A0U4DU04</accession>
<evidence type="ECO:0000256" key="4">
    <source>
        <dbReference type="SAM" id="Phobius"/>
    </source>
</evidence>
<evidence type="ECO:0000256" key="3">
    <source>
        <dbReference type="RuleBase" id="RU000363"/>
    </source>
</evidence>
<evidence type="ECO:0000313" key="7">
    <source>
        <dbReference type="Proteomes" id="UP000050331"/>
    </source>
</evidence>
<gene>
    <name evidence="6" type="ORF">AOX59_09560</name>
</gene>
<dbReference type="EMBL" id="CP013862">
    <property type="protein sequence ID" value="ALX48840.1"/>
    <property type="molecule type" value="Genomic_DNA"/>
</dbReference>
<evidence type="ECO:0000256" key="1">
    <source>
        <dbReference type="ARBA" id="ARBA00006484"/>
    </source>
</evidence>
<evidence type="ECO:0000256" key="2">
    <source>
        <dbReference type="ARBA" id="ARBA00023002"/>
    </source>
</evidence>
<protein>
    <submittedName>
        <fullName evidence="6">Short-chain dehydrogenase</fullName>
    </submittedName>
</protein>
<dbReference type="GO" id="GO:0016491">
    <property type="term" value="F:oxidoreductase activity"/>
    <property type="evidence" value="ECO:0007669"/>
    <property type="project" value="UniProtKB-KW"/>
</dbReference>
<dbReference type="AlphaFoldDB" id="A0A0U4DU04"/>
<dbReference type="RefSeq" id="WP_068445056.1">
    <property type="nucleotide sequence ID" value="NZ_CP013862.1"/>
</dbReference>
<proteinExistence type="inferred from homology"/>
<dbReference type="SMART" id="SM00822">
    <property type="entry name" value="PKS_KR"/>
    <property type="match status" value="1"/>
</dbReference>
<evidence type="ECO:0000313" key="6">
    <source>
        <dbReference type="EMBL" id="ALX48840.1"/>
    </source>
</evidence>
<sequence>MTFHTPNQPVVFITGASGGFGLLTSLACAEAGYLVVASMRDLSKSENLMEQARKKGVEASIACIRLDVTNQEDIDSAVPEVINRFDAIDVLINNAGYAAGGFTEEVPLEAWREQFETNLFGLIAVTKAVLPHMRKRQDGTIINLSSISGRMALPGLGPYAASKFAVEGFSEALRLEMLPHGVHVVLVEPGSYQTDIWSKGMSDFNVDLESPYSEETETLMKMVSHIAKTADDPEEVTRLIVKVTQENNPNLRYPVGKNVKTMTRLKTLLPWRWLEHMILKKINPRK</sequence>
<keyword evidence="2" id="KW-0560">Oxidoreductase</keyword>
<dbReference type="PRINTS" id="PR00080">
    <property type="entry name" value="SDRFAMILY"/>
</dbReference>
<keyword evidence="4" id="KW-0472">Membrane</keyword>
<comment type="similarity">
    <text evidence="1 3">Belongs to the short-chain dehydrogenases/reductases (SDR) family.</text>
</comment>
<dbReference type="SUPFAM" id="SSF51735">
    <property type="entry name" value="NAD(P)-binding Rossmann-fold domains"/>
    <property type="match status" value="1"/>
</dbReference>
<dbReference type="Proteomes" id="UP000050331">
    <property type="component" value="Chromosome"/>
</dbReference>
<feature type="transmembrane region" description="Helical" evidence="4">
    <location>
        <begin position="12"/>
        <end position="36"/>
    </location>
</feature>
<keyword evidence="4" id="KW-1133">Transmembrane helix</keyword>
<dbReference type="PANTHER" id="PTHR43976:SF16">
    <property type="entry name" value="SHORT-CHAIN DEHYDROGENASE_REDUCTASE FAMILY PROTEIN"/>
    <property type="match status" value="1"/>
</dbReference>
<organism evidence="6 7">
    <name type="scientific">Lentibacillus amyloliquefaciens</name>
    <dbReference type="NCBI Taxonomy" id="1472767"/>
    <lineage>
        <taxon>Bacteria</taxon>
        <taxon>Bacillati</taxon>
        <taxon>Bacillota</taxon>
        <taxon>Bacilli</taxon>
        <taxon>Bacillales</taxon>
        <taxon>Bacillaceae</taxon>
        <taxon>Lentibacillus</taxon>
    </lineage>
</organism>
<dbReference type="Gene3D" id="3.40.50.720">
    <property type="entry name" value="NAD(P)-binding Rossmann-like Domain"/>
    <property type="match status" value="1"/>
</dbReference>
<dbReference type="InterPro" id="IPR002347">
    <property type="entry name" value="SDR_fam"/>
</dbReference>
<dbReference type="Pfam" id="PF00106">
    <property type="entry name" value="adh_short"/>
    <property type="match status" value="1"/>
</dbReference>
<evidence type="ECO:0000259" key="5">
    <source>
        <dbReference type="SMART" id="SM00822"/>
    </source>
</evidence>
<dbReference type="CDD" id="cd05374">
    <property type="entry name" value="17beta-HSD-like_SDR_c"/>
    <property type="match status" value="1"/>
</dbReference>
<dbReference type="InterPro" id="IPR057326">
    <property type="entry name" value="KR_dom"/>
</dbReference>
<name>A0A0U4DU04_9BACI</name>
<dbReference type="InterPro" id="IPR020904">
    <property type="entry name" value="Sc_DH/Rdtase_CS"/>
</dbReference>
<dbReference type="PANTHER" id="PTHR43976">
    <property type="entry name" value="SHORT CHAIN DEHYDROGENASE"/>
    <property type="match status" value="1"/>
</dbReference>
<dbReference type="InterPro" id="IPR036291">
    <property type="entry name" value="NAD(P)-bd_dom_sf"/>
</dbReference>
<reference evidence="6 7" key="1">
    <citation type="submission" date="2016-01" db="EMBL/GenBank/DDBJ databases">
        <title>Complete genome sequence of strain Lentibacillus amyloliquefaciens LAM0015T isolated from saline sediment.</title>
        <authorList>
            <person name="Wang J.-L."/>
            <person name="He M.-X."/>
        </authorList>
    </citation>
    <scope>NUCLEOTIDE SEQUENCE [LARGE SCALE GENOMIC DNA]</scope>
    <source>
        <strain evidence="6 7">LAM0015</strain>
    </source>
</reference>
<dbReference type="PROSITE" id="PS00061">
    <property type="entry name" value="ADH_SHORT"/>
    <property type="match status" value="1"/>
</dbReference>
<dbReference type="NCBIfam" id="NF005372">
    <property type="entry name" value="PRK06914.1"/>
    <property type="match status" value="1"/>
</dbReference>
<dbReference type="InterPro" id="IPR051911">
    <property type="entry name" value="SDR_oxidoreductase"/>
</dbReference>
<feature type="domain" description="Ketoreductase" evidence="5">
    <location>
        <begin position="9"/>
        <end position="190"/>
    </location>
</feature>
<keyword evidence="4" id="KW-0812">Transmembrane</keyword>
<dbReference type="PRINTS" id="PR00081">
    <property type="entry name" value="GDHRDH"/>
</dbReference>
<dbReference type="KEGG" id="lao:AOX59_09560"/>